<evidence type="ECO:0000259" key="4">
    <source>
        <dbReference type="PROSITE" id="PS01031"/>
    </source>
</evidence>
<accession>A0A445JZ41</accession>
<comment type="caution">
    <text evidence="5">The sequence shown here is derived from an EMBL/GenBank/DDBJ whole genome shotgun (WGS) entry which is preliminary data.</text>
</comment>
<keyword evidence="6" id="KW-1185">Reference proteome</keyword>
<dbReference type="CDD" id="cd06472">
    <property type="entry name" value="ACD_ScHsp26_like"/>
    <property type="match status" value="1"/>
</dbReference>
<dbReference type="PROSITE" id="PS01031">
    <property type="entry name" value="SHSP"/>
    <property type="match status" value="1"/>
</dbReference>
<dbReference type="Gene3D" id="2.60.40.790">
    <property type="match status" value="1"/>
</dbReference>
<dbReference type="Pfam" id="PF00011">
    <property type="entry name" value="HSP20"/>
    <property type="match status" value="1"/>
</dbReference>
<evidence type="ECO:0000313" key="6">
    <source>
        <dbReference type="Proteomes" id="UP000289340"/>
    </source>
</evidence>
<dbReference type="AlphaFoldDB" id="A0A445JZ41"/>
<dbReference type="InterPro" id="IPR008978">
    <property type="entry name" value="HSP20-like_chaperone"/>
</dbReference>
<proteinExistence type="inferred from homology"/>
<organism evidence="5 6">
    <name type="scientific">Glycine soja</name>
    <name type="common">Wild soybean</name>
    <dbReference type="NCBI Taxonomy" id="3848"/>
    <lineage>
        <taxon>Eukaryota</taxon>
        <taxon>Viridiplantae</taxon>
        <taxon>Streptophyta</taxon>
        <taxon>Embryophyta</taxon>
        <taxon>Tracheophyta</taxon>
        <taxon>Spermatophyta</taxon>
        <taxon>Magnoliopsida</taxon>
        <taxon>eudicotyledons</taxon>
        <taxon>Gunneridae</taxon>
        <taxon>Pentapetalae</taxon>
        <taxon>rosids</taxon>
        <taxon>fabids</taxon>
        <taxon>Fabales</taxon>
        <taxon>Fabaceae</taxon>
        <taxon>Papilionoideae</taxon>
        <taxon>50 kb inversion clade</taxon>
        <taxon>NPAAA clade</taxon>
        <taxon>indigoferoid/millettioid clade</taxon>
        <taxon>Phaseoleae</taxon>
        <taxon>Glycine</taxon>
        <taxon>Glycine subgen. Soja</taxon>
    </lineage>
</organism>
<evidence type="ECO:0000256" key="2">
    <source>
        <dbReference type="PROSITE-ProRule" id="PRU00285"/>
    </source>
</evidence>
<dbReference type="InterPro" id="IPR031107">
    <property type="entry name" value="Small_HSP"/>
</dbReference>
<dbReference type="SMR" id="A0A445JZ41"/>
<keyword evidence="1 5" id="KW-0346">Stress response</keyword>
<dbReference type="PANTHER" id="PTHR11527">
    <property type="entry name" value="HEAT-SHOCK PROTEIN 20 FAMILY MEMBER"/>
    <property type="match status" value="1"/>
</dbReference>
<evidence type="ECO:0000313" key="5">
    <source>
        <dbReference type="EMBL" id="RZC03793.1"/>
    </source>
</evidence>
<dbReference type="Gramene" id="XM_028382847.1">
    <property type="protein sequence ID" value="XP_028238648.1"/>
    <property type="gene ID" value="LOC114417791"/>
</dbReference>
<dbReference type="SUPFAM" id="SSF49764">
    <property type="entry name" value="HSP20-like chaperones"/>
    <property type="match status" value="1"/>
</dbReference>
<dbReference type="EMBL" id="QZWG01000007">
    <property type="protein sequence ID" value="RZC03793.1"/>
    <property type="molecule type" value="Genomic_DNA"/>
</dbReference>
<name>A0A445JZ41_GLYSO</name>
<dbReference type="InterPro" id="IPR002068">
    <property type="entry name" value="A-crystallin/Hsp20_dom"/>
</dbReference>
<feature type="domain" description="SHSP" evidence="4">
    <location>
        <begin position="30"/>
        <end position="138"/>
    </location>
</feature>
<evidence type="ECO:0000256" key="1">
    <source>
        <dbReference type="ARBA" id="ARBA00023016"/>
    </source>
</evidence>
<gene>
    <name evidence="5" type="ORF">D0Y65_018438</name>
</gene>
<evidence type="ECO:0000256" key="3">
    <source>
        <dbReference type="RuleBase" id="RU003616"/>
    </source>
</evidence>
<sequence>MSIIPNANPLEDSPFTTQSMSTLPQSAATLMSSSSISQFDWHETTDSHVLKAEVPGLKKEEMKIEVDSERTLQVSGERNVEKKDESGVERSSCMFKKCFTLPPNAKLDLVKASYENGVLTITIPKMNEATAKAIENSY</sequence>
<protein>
    <submittedName>
        <fullName evidence="5">18.1 kDa class I heat shock protein</fullName>
    </submittedName>
</protein>
<reference evidence="5 6" key="1">
    <citation type="submission" date="2018-09" db="EMBL/GenBank/DDBJ databases">
        <title>A high-quality reference genome of wild soybean provides a powerful tool to mine soybean genomes.</title>
        <authorList>
            <person name="Xie M."/>
            <person name="Chung C.Y.L."/>
            <person name="Li M.-W."/>
            <person name="Wong F.-L."/>
            <person name="Chan T.-F."/>
            <person name="Lam H.-M."/>
        </authorList>
    </citation>
    <scope>NUCLEOTIDE SEQUENCE [LARGE SCALE GENOMIC DNA]</scope>
    <source>
        <strain evidence="6">cv. W05</strain>
        <tissue evidence="5">Hypocotyl of etiolated seedlings</tissue>
    </source>
</reference>
<dbReference type="Proteomes" id="UP000289340">
    <property type="component" value="Chromosome 7"/>
</dbReference>
<comment type="similarity">
    <text evidence="2 3">Belongs to the small heat shock protein (HSP20) family.</text>
</comment>